<evidence type="ECO:0000313" key="4">
    <source>
        <dbReference type="Proteomes" id="UP000007431"/>
    </source>
</evidence>
<feature type="compositionally biased region" description="Basic and acidic residues" evidence="1">
    <location>
        <begin position="524"/>
        <end position="545"/>
    </location>
</feature>
<feature type="domain" description="Protein kinase" evidence="2">
    <location>
        <begin position="148"/>
        <end position="416"/>
    </location>
</feature>
<dbReference type="VEuPathDB" id="FungiDB:SCHCODRAFT_02617393"/>
<evidence type="ECO:0000256" key="1">
    <source>
        <dbReference type="SAM" id="MobiDB-lite"/>
    </source>
</evidence>
<dbReference type="Proteomes" id="UP000007431">
    <property type="component" value="Unassembled WGS sequence"/>
</dbReference>
<dbReference type="EMBL" id="GL377305">
    <property type="protein sequence ID" value="EFI97584.1"/>
    <property type="molecule type" value="Genomic_DNA"/>
</dbReference>
<dbReference type="PANTHER" id="PTHR38248:SF2">
    <property type="entry name" value="FUNK1 11"/>
    <property type="match status" value="1"/>
</dbReference>
<protein>
    <recommendedName>
        <fullName evidence="2">Protein kinase domain-containing protein</fullName>
    </recommendedName>
</protein>
<dbReference type="Gene3D" id="1.10.510.10">
    <property type="entry name" value="Transferase(Phosphotransferase) domain 1"/>
    <property type="match status" value="1"/>
</dbReference>
<gene>
    <name evidence="3" type="ORF">SCHCODRAFT_256722</name>
</gene>
<dbReference type="AlphaFoldDB" id="D8Q2U2"/>
<dbReference type="STRING" id="578458.D8Q2U2"/>
<dbReference type="InterPro" id="IPR040976">
    <property type="entry name" value="Pkinase_fungal"/>
</dbReference>
<evidence type="ECO:0000259" key="2">
    <source>
        <dbReference type="SMART" id="SM00220"/>
    </source>
</evidence>
<dbReference type="SUPFAM" id="SSF56112">
    <property type="entry name" value="Protein kinase-like (PK-like)"/>
    <property type="match status" value="1"/>
</dbReference>
<proteinExistence type="predicted"/>
<dbReference type="SMART" id="SM00220">
    <property type="entry name" value="S_TKc"/>
    <property type="match status" value="1"/>
</dbReference>
<dbReference type="PANTHER" id="PTHR38248">
    <property type="entry name" value="FUNK1 6"/>
    <property type="match status" value="1"/>
</dbReference>
<dbReference type="OMA" id="QPRGMLI"/>
<organism evidence="4">
    <name type="scientific">Schizophyllum commune (strain H4-8 / FGSC 9210)</name>
    <name type="common">Split gill fungus</name>
    <dbReference type="NCBI Taxonomy" id="578458"/>
    <lineage>
        <taxon>Eukaryota</taxon>
        <taxon>Fungi</taxon>
        <taxon>Dikarya</taxon>
        <taxon>Basidiomycota</taxon>
        <taxon>Agaricomycotina</taxon>
        <taxon>Agaricomycetes</taxon>
        <taxon>Agaricomycetidae</taxon>
        <taxon>Agaricales</taxon>
        <taxon>Schizophyllaceae</taxon>
        <taxon>Schizophyllum</taxon>
    </lineage>
</organism>
<dbReference type="GO" id="GO:0004672">
    <property type="term" value="F:protein kinase activity"/>
    <property type="evidence" value="ECO:0007669"/>
    <property type="project" value="InterPro"/>
</dbReference>
<dbReference type="InParanoid" id="D8Q2U2"/>
<evidence type="ECO:0000313" key="3">
    <source>
        <dbReference type="EMBL" id="EFI97584.1"/>
    </source>
</evidence>
<dbReference type="eggNOG" id="ENOG502S5WB">
    <property type="taxonomic scope" value="Eukaryota"/>
</dbReference>
<dbReference type="Pfam" id="PF17667">
    <property type="entry name" value="Pkinase_fungal"/>
    <property type="match status" value="2"/>
</dbReference>
<feature type="compositionally biased region" description="Low complexity" evidence="1">
    <location>
        <begin position="491"/>
        <end position="503"/>
    </location>
</feature>
<feature type="compositionally biased region" description="Basic and acidic residues" evidence="1">
    <location>
        <begin position="504"/>
        <end position="513"/>
    </location>
</feature>
<accession>D8Q2U2</accession>
<feature type="compositionally biased region" description="Basic and acidic residues" evidence="1">
    <location>
        <begin position="470"/>
        <end position="487"/>
    </location>
</feature>
<dbReference type="InterPro" id="IPR011009">
    <property type="entry name" value="Kinase-like_dom_sf"/>
</dbReference>
<dbReference type="InterPro" id="IPR000719">
    <property type="entry name" value="Prot_kinase_dom"/>
</dbReference>
<feature type="region of interest" description="Disordered" evidence="1">
    <location>
        <begin position="441"/>
        <end position="559"/>
    </location>
</feature>
<reference evidence="3 4" key="1">
    <citation type="journal article" date="2010" name="Nat. Biotechnol.">
        <title>Genome sequence of the model mushroom Schizophyllum commune.</title>
        <authorList>
            <person name="Ohm R.A."/>
            <person name="de Jong J.F."/>
            <person name="Lugones L.G."/>
            <person name="Aerts A."/>
            <person name="Kothe E."/>
            <person name="Stajich J.E."/>
            <person name="de Vries R.P."/>
            <person name="Record E."/>
            <person name="Levasseur A."/>
            <person name="Baker S.E."/>
            <person name="Bartholomew K.A."/>
            <person name="Coutinho P.M."/>
            <person name="Erdmann S."/>
            <person name="Fowler T.J."/>
            <person name="Gathman A.C."/>
            <person name="Lombard V."/>
            <person name="Henrissat B."/>
            <person name="Knabe N."/>
            <person name="Kuees U."/>
            <person name="Lilly W.W."/>
            <person name="Lindquist E."/>
            <person name="Lucas S."/>
            <person name="Magnuson J.K."/>
            <person name="Piumi F."/>
            <person name="Raudaskoski M."/>
            <person name="Salamov A."/>
            <person name="Schmutz J."/>
            <person name="Schwarze F.W.M.R."/>
            <person name="vanKuyk P.A."/>
            <person name="Horton J.S."/>
            <person name="Grigoriev I.V."/>
            <person name="Woesten H.A.B."/>
        </authorList>
    </citation>
    <scope>NUCLEOTIDE SEQUENCE [LARGE SCALE GENOMIC DNA]</scope>
    <source>
        <strain evidence="4">H4-8 / FGSC 9210</strain>
    </source>
</reference>
<dbReference type="GO" id="GO:0005524">
    <property type="term" value="F:ATP binding"/>
    <property type="evidence" value="ECO:0007669"/>
    <property type="project" value="InterPro"/>
</dbReference>
<dbReference type="HOGENOM" id="CLU_018259_0_0_1"/>
<keyword evidence="4" id="KW-1185">Reference proteome</keyword>
<sequence>MPTLPDGDSTQFVGIALVESDRVSKVSHWADVVCDVQIAADAESMPQALRRLHSGAASVFAAQATRMYHVGIALAGDSFQLAYYDRSGCVLCGVFNVHTQPGPFLRAVMGLSLLDDSYVGKDTSIILRDGRRYVAVGGVEYEIVELLSFISDILSKGTICWRCRRPDTSEQFVIKNRWAALSPSYRPSEGDYLRKAAGIDGVGPQLRRVFEDQPKMELRRFVLQPCGRPLQDFESKDELLGGFADSIVAHERLYEARGILHCDISDNNVMLRDRGAPPGHRGLLVDLDAAAFVQYDSKSETNLAPISHDVGTLPFMACELLLPHSAAPHAPWHDLESFLYVLMSICATCSGPSNTPRPDFDIEESPMGPWYTGDICRKEQVMCEYDDKEFRAFLDELFDPYFDDLKELVVDLRSILTRMPGLQPCHGLILDIFDRHMKEREDARADSAAGSQRDESPPAGSPTGSKRKLSSRDEQPPPASPRDREGDDASETSSLSSSTSSSRSSHDSSHASDDTALTQVSSKEGLERARADGSEEGVEEHKAEVAARQVTPPLKRRRV</sequence>
<name>D8Q2U2_SCHCM</name>